<keyword evidence="3" id="KW-1185">Reference proteome</keyword>
<name>A0A1I3YK32_9HYPH</name>
<feature type="transmembrane region" description="Helical" evidence="1">
    <location>
        <begin position="141"/>
        <end position="161"/>
    </location>
</feature>
<proteinExistence type="predicted"/>
<sequence length="220" mass="22962">MNLQKAGGIASLIEAATYIIGFALLTTLLADAGFGEDGSDANLLAFIVSNQSLMYLWNFIIYIVNAVFLVVLVIALHDRLKAATPGLSQVAAAFGLIWAGLILASGMLANISLAEVSALYALDHDEALVMWATLNNVQEGIGGGNEITGGLWVLLLCWAGLRGSSLSKALGWLGVIVGLAGLATVIPGMSDLGGVIFGLGFILWFIWAGVYLLRHGEASA</sequence>
<feature type="transmembrane region" description="Helical" evidence="1">
    <location>
        <begin position="12"/>
        <end position="34"/>
    </location>
</feature>
<protein>
    <recommendedName>
        <fullName evidence="4">DUF4386 family protein</fullName>
    </recommendedName>
</protein>
<reference evidence="2 3" key="1">
    <citation type="submission" date="2016-10" db="EMBL/GenBank/DDBJ databases">
        <authorList>
            <person name="Varghese N."/>
            <person name="Submissions S."/>
        </authorList>
    </citation>
    <scope>NUCLEOTIDE SEQUENCE [LARGE SCALE GENOMIC DNA]</scope>
    <source>
        <strain evidence="2 3">DSM 16392</strain>
    </source>
</reference>
<accession>A0A1I3YK32</accession>
<dbReference type="EMBL" id="FOSK01000004">
    <property type="protein sequence ID" value="SFK32133.1"/>
    <property type="molecule type" value="Genomic_DNA"/>
</dbReference>
<dbReference type="Proteomes" id="UP000199598">
    <property type="component" value="Unassembled WGS sequence"/>
</dbReference>
<dbReference type="RefSeq" id="WP_093518658.1">
    <property type="nucleotide sequence ID" value="NZ_FOSK01000004.1"/>
</dbReference>
<evidence type="ECO:0000256" key="1">
    <source>
        <dbReference type="SAM" id="Phobius"/>
    </source>
</evidence>
<gene>
    <name evidence="2" type="ORF">SAMN04488518_10475</name>
</gene>
<comment type="caution">
    <text evidence="2">The sequence shown here is derived from an EMBL/GenBank/DDBJ whole genome shotgun (WGS) entry which is preliminary data.</text>
</comment>
<organism evidence="2 3">
    <name type="scientific">Pseudovibrio ascidiaceicola</name>
    <dbReference type="NCBI Taxonomy" id="285279"/>
    <lineage>
        <taxon>Bacteria</taxon>
        <taxon>Pseudomonadati</taxon>
        <taxon>Pseudomonadota</taxon>
        <taxon>Alphaproteobacteria</taxon>
        <taxon>Hyphomicrobiales</taxon>
        <taxon>Stappiaceae</taxon>
        <taxon>Pseudovibrio</taxon>
    </lineage>
</organism>
<keyword evidence="1" id="KW-0812">Transmembrane</keyword>
<feature type="transmembrane region" description="Helical" evidence="1">
    <location>
        <begin position="54"/>
        <end position="76"/>
    </location>
</feature>
<feature type="transmembrane region" description="Helical" evidence="1">
    <location>
        <begin position="170"/>
        <end position="189"/>
    </location>
</feature>
<dbReference type="InterPro" id="IPR025495">
    <property type="entry name" value="DUF4386"/>
</dbReference>
<evidence type="ECO:0000313" key="2">
    <source>
        <dbReference type="EMBL" id="SFK32133.1"/>
    </source>
</evidence>
<feature type="transmembrane region" description="Helical" evidence="1">
    <location>
        <begin position="195"/>
        <end position="213"/>
    </location>
</feature>
<evidence type="ECO:0008006" key="4">
    <source>
        <dbReference type="Google" id="ProtNLM"/>
    </source>
</evidence>
<evidence type="ECO:0000313" key="3">
    <source>
        <dbReference type="Proteomes" id="UP000199598"/>
    </source>
</evidence>
<keyword evidence="1" id="KW-0472">Membrane</keyword>
<feature type="transmembrane region" description="Helical" evidence="1">
    <location>
        <begin position="96"/>
        <end position="121"/>
    </location>
</feature>
<keyword evidence="1" id="KW-1133">Transmembrane helix</keyword>
<dbReference type="Pfam" id="PF14329">
    <property type="entry name" value="DUF4386"/>
    <property type="match status" value="1"/>
</dbReference>